<dbReference type="Pfam" id="PF00856">
    <property type="entry name" value="SET"/>
    <property type="match status" value="1"/>
</dbReference>
<dbReference type="SUPFAM" id="SSF48452">
    <property type="entry name" value="TPR-like"/>
    <property type="match status" value="1"/>
</dbReference>
<keyword evidence="3" id="KW-0949">S-adenosyl-L-methionine</keyword>
<evidence type="ECO:0000259" key="12">
    <source>
        <dbReference type="PROSITE" id="PS50280"/>
    </source>
</evidence>
<accession>A0A6L2Q644</accession>
<reference evidence="15" key="1">
    <citation type="submission" date="2020-01" db="EMBL/GenBank/DDBJ databases">
        <title>Draft genome sequence of the Termite Coptotermes fromosanus.</title>
        <authorList>
            <person name="Itakura S."/>
            <person name="Yosikawa Y."/>
            <person name="Umezawa K."/>
        </authorList>
    </citation>
    <scope>NUCLEOTIDE SEQUENCE [LARGE SCALE GENOMIC DNA]</scope>
</reference>
<dbReference type="GO" id="GO:0042826">
    <property type="term" value="F:histone deacetylase binding"/>
    <property type="evidence" value="ECO:0007669"/>
    <property type="project" value="TreeGrafter"/>
</dbReference>
<dbReference type="AlphaFoldDB" id="A0A6L2Q644"/>
<evidence type="ECO:0000256" key="1">
    <source>
        <dbReference type="ARBA" id="ARBA00022603"/>
    </source>
</evidence>
<dbReference type="OrthoDB" id="5945798at2759"/>
<dbReference type="Gene3D" id="1.25.40.10">
    <property type="entry name" value="Tetratricopeptide repeat domain"/>
    <property type="match status" value="2"/>
</dbReference>
<dbReference type="Gene3D" id="6.10.140.2220">
    <property type="match status" value="1"/>
</dbReference>
<evidence type="ECO:0000256" key="6">
    <source>
        <dbReference type="ARBA" id="ARBA00022833"/>
    </source>
</evidence>
<evidence type="ECO:0000256" key="10">
    <source>
        <dbReference type="PROSITE-ProRule" id="PRU00134"/>
    </source>
</evidence>
<dbReference type="PROSITE" id="PS50865">
    <property type="entry name" value="ZF_MYND_2"/>
    <property type="match status" value="1"/>
</dbReference>
<dbReference type="SUPFAM" id="SSF144232">
    <property type="entry name" value="HIT/MYND zinc finger-like"/>
    <property type="match status" value="1"/>
</dbReference>
<dbReference type="SUPFAM" id="SSF82199">
    <property type="entry name" value="SET domain"/>
    <property type="match status" value="1"/>
</dbReference>
<sequence>MNASRSLSRRSDIRQDLKHHSQEQLPTAARCKSLGNQLSSSCLQKLTGNQFFLLDSCQKRERQQDQTIAMLCLCLFTIITSRTNTNMSVFDSLLNTVWQVARSEEDFLTEFAKLSCDVERAEKILALPQLQDFCMTDGFSGKCETRSEELRLLGDTLYLEATASASVTDDAKRVLQLYTSAIKLAPQGSTCLARSYGGRSQVLLYMGFIDLALEDVKRALKSQLPQQDAIKLLSLAASCHQQNRAWDQAEESLKEALDKLRHVELENNFRAAMTGKITGQLKMINDSKQRDKSKTRKKKTRMTAETAPRNSEVPELTYGRNMSMPAASAALRLCQSPKKGRYMEATRDIKIGDVLIVEQPYAWALSREAISEHCWQCCRSVRAPVPCTQCSTVSYCSEECRDTGWQDYHRFECHVLTHLLSAKDLSKMALLVYRIAVTVYNSVDSTKPDQSTASEIDVKLSKNSSTQLLNSNSTKLESKAHNLLNSVNSSIHLPFLSNDYASVYGQVTNSSSRTPADLLKRTTSAFFLMRCFRHVSPETVNEVEMTTTLLRHLQSCSCNAYEVTEQLVTAGDVRTARENEIGGGVYPTVSLCNHSCNPNVARHSNGRTCIVRAVRTIRKGEEILDNYGPHFLSNNLQERQKHLETQYFFKCTCEACSENWPTVDKLQEEIKQYKCIHCSVNIGPNLLKLNTCLKCKKKFNYSKIQKKFRNMPRDFNRAVEDLLQGRLQECLRTCIEYCDVMDRVVVHPNKLFVKFQQVVTLCWSLLGNTSTQ</sequence>
<keyword evidence="1" id="KW-0489">Methyltransferase</keyword>
<dbReference type="GO" id="GO:0005737">
    <property type="term" value="C:cytoplasm"/>
    <property type="evidence" value="ECO:0007669"/>
    <property type="project" value="TreeGrafter"/>
</dbReference>
<dbReference type="GO" id="GO:0008170">
    <property type="term" value="F:N-methyltransferase activity"/>
    <property type="evidence" value="ECO:0007669"/>
    <property type="project" value="UniProtKB-ARBA"/>
</dbReference>
<keyword evidence="2" id="KW-0808">Transferase</keyword>
<dbReference type="Pfam" id="PF01753">
    <property type="entry name" value="zf-MYND"/>
    <property type="match status" value="1"/>
</dbReference>
<dbReference type="Gene3D" id="1.10.220.160">
    <property type="match status" value="1"/>
</dbReference>
<dbReference type="PROSITE" id="PS50280">
    <property type="entry name" value="SET"/>
    <property type="match status" value="1"/>
</dbReference>
<dbReference type="InParanoid" id="A0A6L2Q644"/>
<evidence type="ECO:0000256" key="2">
    <source>
        <dbReference type="ARBA" id="ARBA00022679"/>
    </source>
</evidence>
<evidence type="ECO:0000256" key="8">
    <source>
        <dbReference type="ARBA" id="ARBA00093635"/>
    </source>
</evidence>
<gene>
    <name evidence="14" type="ORF">Cfor_08834</name>
</gene>
<dbReference type="EMBL" id="BLKM01001253">
    <property type="protein sequence ID" value="GFG39854.1"/>
    <property type="molecule type" value="Genomic_DNA"/>
</dbReference>
<name>A0A6L2Q644_COPFO</name>
<dbReference type="SMART" id="SM00317">
    <property type="entry name" value="SET"/>
    <property type="match status" value="1"/>
</dbReference>
<evidence type="ECO:0000256" key="5">
    <source>
        <dbReference type="ARBA" id="ARBA00022771"/>
    </source>
</evidence>
<dbReference type="InterPro" id="IPR002893">
    <property type="entry name" value="Znf_MYND"/>
</dbReference>
<dbReference type="Gene3D" id="2.170.270.10">
    <property type="entry name" value="SET domain"/>
    <property type="match status" value="2"/>
</dbReference>
<feature type="domain" description="MYND-type" evidence="13">
    <location>
        <begin position="374"/>
        <end position="413"/>
    </location>
</feature>
<feature type="domain" description="SET" evidence="12">
    <location>
        <begin position="329"/>
        <end position="628"/>
    </location>
</feature>
<evidence type="ECO:0000259" key="13">
    <source>
        <dbReference type="PROSITE" id="PS50865"/>
    </source>
</evidence>
<evidence type="ECO:0000256" key="9">
    <source>
        <dbReference type="ARBA" id="ARBA00093680"/>
    </source>
</evidence>
<dbReference type="GO" id="GO:0008276">
    <property type="term" value="F:protein methyltransferase activity"/>
    <property type="evidence" value="ECO:0007669"/>
    <property type="project" value="UniProtKB-ARBA"/>
</dbReference>
<keyword evidence="5 10" id="KW-0863">Zinc-finger</keyword>
<feature type="compositionally biased region" description="Basic and acidic residues" evidence="11">
    <location>
        <begin position="9"/>
        <end position="21"/>
    </location>
</feature>
<dbReference type="InterPro" id="IPR011990">
    <property type="entry name" value="TPR-like_helical_dom_sf"/>
</dbReference>
<dbReference type="GO" id="GO:0032259">
    <property type="term" value="P:methylation"/>
    <property type="evidence" value="ECO:0007669"/>
    <property type="project" value="UniProtKB-KW"/>
</dbReference>
<dbReference type="InterPro" id="IPR001214">
    <property type="entry name" value="SET_dom"/>
</dbReference>
<evidence type="ECO:0000256" key="7">
    <source>
        <dbReference type="ARBA" id="ARBA00093423"/>
    </source>
</evidence>
<dbReference type="CDD" id="cd10536">
    <property type="entry name" value="SET_SMYD4"/>
    <property type="match status" value="1"/>
</dbReference>
<organism evidence="14 15">
    <name type="scientific">Coptotermes formosanus</name>
    <name type="common">Formosan subterranean termite</name>
    <dbReference type="NCBI Taxonomy" id="36987"/>
    <lineage>
        <taxon>Eukaryota</taxon>
        <taxon>Metazoa</taxon>
        <taxon>Ecdysozoa</taxon>
        <taxon>Arthropoda</taxon>
        <taxon>Hexapoda</taxon>
        <taxon>Insecta</taxon>
        <taxon>Pterygota</taxon>
        <taxon>Neoptera</taxon>
        <taxon>Polyneoptera</taxon>
        <taxon>Dictyoptera</taxon>
        <taxon>Blattodea</taxon>
        <taxon>Blattoidea</taxon>
        <taxon>Termitoidae</taxon>
        <taxon>Rhinotermitidae</taxon>
        <taxon>Coptotermes</taxon>
    </lineage>
</organism>
<dbReference type="GO" id="GO:0008757">
    <property type="term" value="F:S-adenosylmethionine-dependent methyltransferase activity"/>
    <property type="evidence" value="ECO:0007669"/>
    <property type="project" value="UniProtKB-ARBA"/>
</dbReference>
<dbReference type="InterPro" id="IPR046341">
    <property type="entry name" value="SET_dom_sf"/>
</dbReference>
<keyword evidence="6" id="KW-0862">Zinc</keyword>
<evidence type="ECO:0000313" key="15">
    <source>
        <dbReference type="Proteomes" id="UP000502823"/>
    </source>
</evidence>
<dbReference type="GO" id="GO:0008270">
    <property type="term" value="F:zinc ion binding"/>
    <property type="evidence" value="ECO:0007669"/>
    <property type="project" value="UniProtKB-KW"/>
</dbReference>
<dbReference type="PANTHER" id="PTHR46165:SF6">
    <property type="entry name" value="SET AND MYND DOMAIN-CONTAINING PROTEIN 4-LIKE PROTEIN"/>
    <property type="match status" value="1"/>
</dbReference>
<keyword evidence="15" id="KW-1185">Reference proteome</keyword>
<evidence type="ECO:0000313" key="14">
    <source>
        <dbReference type="EMBL" id="GFG39854.1"/>
    </source>
</evidence>
<comment type="caution">
    <text evidence="14">The sequence shown here is derived from an EMBL/GenBank/DDBJ whole genome shotgun (WGS) entry which is preliminary data.</text>
</comment>
<dbReference type="Proteomes" id="UP000502823">
    <property type="component" value="Unassembled WGS sequence"/>
</dbReference>
<dbReference type="InterPro" id="IPR052097">
    <property type="entry name" value="SET-MYND_domain_protein"/>
</dbReference>
<evidence type="ECO:0000256" key="11">
    <source>
        <dbReference type="SAM" id="MobiDB-lite"/>
    </source>
</evidence>
<dbReference type="GO" id="GO:0005634">
    <property type="term" value="C:nucleus"/>
    <property type="evidence" value="ECO:0007669"/>
    <property type="project" value="TreeGrafter"/>
</dbReference>
<evidence type="ECO:0000256" key="3">
    <source>
        <dbReference type="ARBA" id="ARBA00022691"/>
    </source>
</evidence>
<evidence type="ECO:0000256" key="4">
    <source>
        <dbReference type="ARBA" id="ARBA00022723"/>
    </source>
</evidence>
<protein>
    <recommendedName>
        <fullName evidence="8">Protein-lysine N-methyltransferase SMYD4</fullName>
    </recommendedName>
    <alternativeName>
        <fullName evidence="9">SET and MYND domain-containing protein 4</fullName>
    </alternativeName>
</protein>
<comment type="function">
    <text evidence="7">Protein-lysine N-methyltransferase. Monomethylates PRMT5, modulating its transcriptional activity. May also act as a histone methyltransferase. Plays a critical role in cardiac development. Acts as a key epigenetic regulator of gene expression during cardiac development via its dual activities as a methyltransferase and negative regulator of HDAC1.</text>
</comment>
<proteinExistence type="predicted"/>
<dbReference type="InterPro" id="IPR044421">
    <property type="entry name" value="SMYD4_SET"/>
</dbReference>
<feature type="region of interest" description="Disordered" evidence="11">
    <location>
        <begin position="285"/>
        <end position="311"/>
    </location>
</feature>
<keyword evidence="4" id="KW-0479">Metal-binding</keyword>
<dbReference type="PANTHER" id="PTHR46165">
    <property type="entry name" value="SET AND MYND DOMAIN-CONTAINING PROTEIN 4"/>
    <property type="match status" value="1"/>
</dbReference>
<feature type="region of interest" description="Disordered" evidence="11">
    <location>
        <begin position="1"/>
        <end position="21"/>
    </location>
</feature>